<keyword evidence="2 4" id="KW-0689">Ribosomal protein</keyword>
<dbReference type="Proteomes" id="UP000195137">
    <property type="component" value="Unassembled WGS sequence"/>
</dbReference>
<keyword evidence="4" id="KW-0863">Zinc-finger</keyword>
<keyword evidence="3 4" id="KW-0687">Ribonucleoprotein</keyword>
<comment type="function">
    <text evidence="4">Binds to the 23S rRNA.</text>
</comment>
<dbReference type="NCBIfam" id="NF003058">
    <property type="entry name" value="PRK03976.1"/>
    <property type="match status" value="1"/>
</dbReference>
<comment type="cofactor">
    <cofactor evidence="4">
        <name>Zn(2+)</name>
        <dbReference type="ChEBI" id="CHEBI:29105"/>
    </cofactor>
    <text evidence="4">Binds 1 zinc ion per subunit.</text>
</comment>
<dbReference type="HAMAP" id="MF_00327">
    <property type="entry name" value="Ribosomal_eL43"/>
    <property type="match status" value="1"/>
</dbReference>
<keyword evidence="4" id="KW-0862">Zinc</keyword>
<dbReference type="InterPro" id="IPR011332">
    <property type="entry name" value="Ribosomal_zn-bd"/>
</dbReference>
<dbReference type="InterPro" id="IPR050522">
    <property type="entry name" value="Ribosomal_protein_eL43"/>
</dbReference>
<reference evidence="5 6" key="1">
    <citation type="submission" date="2016-12" db="EMBL/GenBank/DDBJ databases">
        <title>Discovery of methanogenic haloarchaea.</title>
        <authorList>
            <person name="Sorokin D.Y."/>
            <person name="Makarova K.S."/>
            <person name="Abbas B."/>
            <person name="Ferrer M."/>
            <person name="Golyshin P.N."/>
        </authorList>
    </citation>
    <scope>NUCLEOTIDE SEQUENCE [LARGE SCALE GENOMIC DNA]</scope>
    <source>
        <strain evidence="5">AMET1</strain>
    </source>
</reference>
<keyword evidence="1 4" id="KW-0694">RNA-binding</keyword>
<evidence type="ECO:0000256" key="1">
    <source>
        <dbReference type="ARBA" id="ARBA00022884"/>
    </source>
</evidence>
<comment type="subunit">
    <text evidence="4">Part of the 50S ribosomal subunit.</text>
</comment>
<gene>
    <name evidence="4" type="primary">rpl37ae</name>
    <name evidence="5" type="ORF">AMET1_0199</name>
</gene>
<dbReference type="GO" id="GO:0006412">
    <property type="term" value="P:translation"/>
    <property type="evidence" value="ECO:0007669"/>
    <property type="project" value="UniProtKB-UniRule"/>
</dbReference>
<dbReference type="GO" id="GO:0008270">
    <property type="term" value="F:zinc ion binding"/>
    <property type="evidence" value="ECO:0007669"/>
    <property type="project" value="UniProtKB-UniRule"/>
</dbReference>
<accession>A0A1Y3GDL1</accession>
<keyword evidence="4" id="KW-0479">Metal-binding</keyword>
<sequence length="91" mass="10363">MPKKIKSDPSKRYKARYGSKIRKKIAEIERESKATHQCPKCKTKSLKRNGTGIWKCRKCGKKTAGGAYKPKTPIGAKVKRTLKEVKQETEE</sequence>
<keyword evidence="6" id="KW-1185">Reference proteome</keyword>
<dbReference type="AlphaFoldDB" id="A0A1Y3GDL1"/>
<dbReference type="SUPFAM" id="SSF57829">
    <property type="entry name" value="Zn-binding ribosomal proteins"/>
    <property type="match status" value="1"/>
</dbReference>
<evidence type="ECO:0000313" key="6">
    <source>
        <dbReference type="Proteomes" id="UP000195137"/>
    </source>
</evidence>
<comment type="caution">
    <text evidence="5">The sequence shown here is derived from an EMBL/GenBank/DDBJ whole genome shotgun (WGS) entry which is preliminary data.</text>
</comment>
<protein>
    <recommendedName>
        <fullName evidence="4">Large ribosomal subunit protein eL43</fullName>
    </recommendedName>
</protein>
<dbReference type="EMBL" id="MRZU01000002">
    <property type="protein sequence ID" value="OUJ19528.1"/>
    <property type="molecule type" value="Genomic_DNA"/>
</dbReference>
<feature type="binding site" evidence="4">
    <location>
        <position position="41"/>
    </location>
    <ligand>
        <name>Zn(2+)</name>
        <dbReference type="ChEBI" id="CHEBI:29105"/>
    </ligand>
</feature>
<dbReference type="PANTHER" id="PTHR48129">
    <property type="entry name" value="60S RIBOSOMAL PROTEIN L37A"/>
    <property type="match status" value="1"/>
</dbReference>
<dbReference type="InterPro" id="IPR011331">
    <property type="entry name" value="Ribosomal_eL37/eL43"/>
</dbReference>
<dbReference type="GO" id="GO:0005840">
    <property type="term" value="C:ribosome"/>
    <property type="evidence" value="ECO:0007669"/>
    <property type="project" value="UniProtKB-KW"/>
</dbReference>
<evidence type="ECO:0000313" key="5">
    <source>
        <dbReference type="EMBL" id="OUJ19528.1"/>
    </source>
</evidence>
<dbReference type="GO" id="GO:1990904">
    <property type="term" value="C:ribonucleoprotein complex"/>
    <property type="evidence" value="ECO:0007669"/>
    <property type="project" value="UniProtKB-KW"/>
</dbReference>
<organism evidence="5 6">
    <name type="scientific">Methanonatronarchaeum thermophilum</name>
    <dbReference type="NCBI Taxonomy" id="1927129"/>
    <lineage>
        <taxon>Archaea</taxon>
        <taxon>Methanobacteriati</taxon>
        <taxon>Methanobacteriota</taxon>
        <taxon>Methanonatronarchaeia</taxon>
        <taxon>Methanonatronarchaeales</taxon>
        <taxon>Methanonatronarchaeaceae</taxon>
        <taxon>Methanonatronarchaeum</taxon>
    </lineage>
</organism>
<feature type="binding site" evidence="4">
    <location>
        <position position="59"/>
    </location>
    <ligand>
        <name>Zn(2+)</name>
        <dbReference type="ChEBI" id="CHEBI:29105"/>
    </ligand>
</feature>
<dbReference type="Pfam" id="PF01780">
    <property type="entry name" value="Ribosomal_L37ae"/>
    <property type="match status" value="1"/>
</dbReference>
<dbReference type="GO" id="GO:0070180">
    <property type="term" value="F:large ribosomal subunit rRNA binding"/>
    <property type="evidence" value="ECO:0007669"/>
    <property type="project" value="UniProtKB-UniRule"/>
</dbReference>
<keyword evidence="4" id="KW-0699">rRNA-binding</keyword>
<dbReference type="Gene3D" id="2.20.25.30">
    <property type="match status" value="1"/>
</dbReference>
<evidence type="ECO:0000256" key="4">
    <source>
        <dbReference type="HAMAP-Rule" id="MF_00327"/>
    </source>
</evidence>
<proteinExistence type="inferred from homology"/>
<evidence type="ECO:0000256" key="3">
    <source>
        <dbReference type="ARBA" id="ARBA00023274"/>
    </source>
</evidence>
<dbReference type="PANTHER" id="PTHR48129:SF1">
    <property type="entry name" value="LARGE RIBOSOMAL SUBUNIT PROTEIN EL43"/>
    <property type="match status" value="1"/>
</dbReference>
<feature type="binding site" evidence="4">
    <location>
        <position position="38"/>
    </location>
    <ligand>
        <name>Zn(2+)</name>
        <dbReference type="ChEBI" id="CHEBI:29105"/>
    </ligand>
</feature>
<feature type="binding site" evidence="4">
    <location>
        <position position="56"/>
    </location>
    <ligand>
        <name>Zn(2+)</name>
        <dbReference type="ChEBI" id="CHEBI:29105"/>
    </ligand>
</feature>
<dbReference type="GO" id="GO:0003735">
    <property type="term" value="F:structural constituent of ribosome"/>
    <property type="evidence" value="ECO:0007669"/>
    <property type="project" value="InterPro"/>
</dbReference>
<dbReference type="RefSeq" id="WP_086636620.1">
    <property type="nucleotide sequence ID" value="NZ_MRZU01000002.1"/>
</dbReference>
<comment type="similarity">
    <text evidence="4">Belongs to the eukaryotic ribosomal protein eL43 family. Putative zinc-binding subfamily.</text>
</comment>
<evidence type="ECO:0000256" key="2">
    <source>
        <dbReference type="ARBA" id="ARBA00022980"/>
    </source>
</evidence>
<dbReference type="OrthoDB" id="372011at2157"/>
<feature type="zinc finger region" description="C4-type" evidence="4">
    <location>
        <begin position="38"/>
        <end position="59"/>
    </location>
</feature>
<name>A0A1Y3GDL1_9EURY</name>
<dbReference type="InterPro" id="IPR002674">
    <property type="entry name" value="Ribosomal_eL43"/>
</dbReference>